<keyword evidence="2 6" id="KW-0813">Transport</keyword>
<dbReference type="GO" id="GO:0031460">
    <property type="term" value="P:glycine betaine transport"/>
    <property type="evidence" value="ECO:0007669"/>
    <property type="project" value="TreeGrafter"/>
</dbReference>
<organism evidence="8">
    <name type="scientific">uncultured Nocardioidaceae bacterium</name>
    <dbReference type="NCBI Taxonomy" id="253824"/>
    <lineage>
        <taxon>Bacteria</taxon>
        <taxon>Bacillati</taxon>
        <taxon>Actinomycetota</taxon>
        <taxon>Actinomycetes</taxon>
        <taxon>Propionibacteriales</taxon>
        <taxon>Nocardioidaceae</taxon>
        <taxon>environmental samples</taxon>
    </lineage>
</organism>
<dbReference type="InterPro" id="IPR035906">
    <property type="entry name" value="MetI-like_sf"/>
</dbReference>
<dbReference type="EMBL" id="CADCUD010000253">
    <property type="protein sequence ID" value="CAA9364709.1"/>
    <property type="molecule type" value="Genomic_DNA"/>
</dbReference>
<evidence type="ECO:0000256" key="4">
    <source>
        <dbReference type="ARBA" id="ARBA00022989"/>
    </source>
</evidence>
<evidence type="ECO:0000256" key="5">
    <source>
        <dbReference type="ARBA" id="ARBA00023136"/>
    </source>
</evidence>
<evidence type="ECO:0000256" key="6">
    <source>
        <dbReference type="RuleBase" id="RU363032"/>
    </source>
</evidence>
<comment type="subcellular location">
    <subcellularLocation>
        <location evidence="6">Cell membrane</location>
        <topology evidence="6">Multi-pass membrane protein</topology>
    </subcellularLocation>
    <subcellularLocation>
        <location evidence="1">Membrane</location>
        <topology evidence="1">Multi-pass membrane protein</topology>
    </subcellularLocation>
</comment>
<dbReference type="CDD" id="cd06261">
    <property type="entry name" value="TM_PBP2"/>
    <property type="match status" value="1"/>
</dbReference>
<keyword evidence="3 6" id="KW-0812">Transmembrane</keyword>
<gene>
    <name evidence="8" type="ORF">AVDCRST_MAG46-3611</name>
</gene>
<dbReference type="Gene3D" id="1.10.3720.10">
    <property type="entry name" value="MetI-like"/>
    <property type="match status" value="1"/>
</dbReference>
<dbReference type="InterPro" id="IPR051204">
    <property type="entry name" value="ABC_transp_perm/SBD"/>
</dbReference>
<feature type="domain" description="ABC transmembrane type-1" evidence="7">
    <location>
        <begin position="26"/>
        <end position="209"/>
    </location>
</feature>
<accession>A0A6J4MR06</accession>
<keyword evidence="5 6" id="KW-0472">Membrane</keyword>
<dbReference type="PANTHER" id="PTHR30177:SF4">
    <property type="entry name" value="OSMOPROTECTANT IMPORT PERMEASE PROTEIN OSMW"/>
    <property type="match status" value="1"/>
</dbReference>
<feature type="transmembrane region" description="Helical" evidence="6">
    <location>
        <begin position="83"/>
        <end position="103"/>
    </location>
</feature>
<evidence type="ECO:0000256" key="3">
    <source>
        <dbReference type="ARBA" id="ARBA00022692"/>
    </source>
</evidence>
<dbReference type="PROSITE" id="PS50928">
    <property type="entry name" value="ABC_TM1"/>
    <property type="match status" value="1"/>
</dbReference>
<protein>
    <submittedName>
        <fullName evidence="8">ABC transporter, permease protein (Cluster 13, osmolytes)</fullName>
    </submittedName>
</protein>
<comment type="similarity">
    <text evidence="6">Belongs to the binding-protein-dependent transport system permease family.</text>
</comment>
<dbReference type="GO" id="GO:0005886">
    <property type="term" value="C:plasma membrane"/>
    <property type="evidence" value="ECO:0007669"/>
    <property type="project" value="UniProtKB-SubCell"/>
</dbReference>
<dbReference type="PANTHER" id="PTHR30177">
    <property type="entry name" value="GLYCINE BETAINE/L-PROLINE TRANSPORT SYSTEM PERMEASE PROTEIN PROW"/>
    <property type="match status" value="1"/>
</dbReference>
<name>A0A6J4MR06_9ACTN</name>
<feature type="transmembrane region" description="Helical" evidence="6">
    <location>
        <begin position="60"/>
        <end position="77"/>
    </location>
</feature>
<dbReference type="InterPro" id="IPR000515">
    <property type="entry name" value="MetI-like"/>
</dbReference>
<evidence type="ECO:0000313" key="8">
    <source>
        <dbReference type="EMBL" id="CAA9364709.1"/>
    </source>
</evidence>
<dbReference type="Pfam" id="PF00528">
    <property type="entry name" value="BPD_transp_1"/>
    <property type="match status" value="1"/>
</dbReference>
<evidence type="ECO:0000256" key="2">
    <source>
        <dbReference type="ARBA" id="ARBA00022448"/>
    </source>
</evidence>
<feature type="transmembrane region" description="Helical" evidence="6">
    <location>
        <begin position="26"/>
        <end position="48"/>
    </location>
</feature>
<evidence type="ECO:0000259" key="7">
    <source>
        <dbReference type="PROSITE" id="PS50928"/>
    </source>
</evidence>
<feature type="transmembrane region" description="Helical" evidence="6">
    <location>
        <begin position="186"/>
        <end position="212"/>
    </location>
</feature>
<proteinExistence type="inferred from homology"/>
<dbReference type="GO" id="GO:0055085">
    <property type="term" value="P:transmembrane transport"/>
    <property type="evidence" value="ECO:0007669"/>
    <property type="project" value="InterPro"/>
</dbReference>
<feature type="transmembrane region" description="Helical" evidence="6">
    <location>
        <begin position="140"/>
        <end position="166"/>
    </location>
</feature>
<sequence length="222" mass="23986">MPEEKSWYESFWTYLQFTWEDLLDLAIQHAILVGEAVVLATLIGVGLGLATYRTRRPRDIVLAVTGTFLTIPSLALFPLFIPVFGLGVTSVLIGLVMYGLLPVTRNTIVGLREVDPAIIESAQGMGMSRMRRLLRIELPLAWPVILTGMRVSTVLLVGIAAIGAYVNGPGLGNDIFAGISNFGSASSLNLILGGTLGVVILAILFDLLYAVIYRITTPKGIR</sequence>
<dbReference type="SUPFAM" id="SSF161098">
    <property type="entry name" value="MetI-like"/>
    <property type="match status" value="1"/>
</dbReference>
<reference evidence="8" key="1">
    <citation type="submission" date="2020-02" db="EMBL/GenBank/DDBJ databases">
        <authorList>
            <person name="Meier V. D."/>
        </authorList>
    </citation>
    <scope>NUCLEOTIDE SEQUENCE</scope>
    <source>
        <strain evidence="8">AVDCRST_MAG46</strain>
    </source>
</reference>
<keyword evidence="4 6" id="KW-1133">Transmembrane helix</keyword>
<dbReference type="AlphaFoldDB" id="A0A6J4MR06"/>
<evidence type="ECO:0000256" key="1">
    <source>
        <dbReference type="ARBA" id="ARBA00004141"/>
    </source>
</evidence>